<gene>
    <name evidence="2" type="ORF">SEPMUDRAFT_110345</name>
</gene>
<organism evidence="2 3">
    <name type="scientific">Sphaerulina musiva (strain SO2202)</name>
    <name type="common">Poplar stem canker fungus</name>
    <name type="synonym">Septoria musiva</name>
    <dbReference type="NCBI Taxonomy" id="692275"/>
    <lineage>
        <taxon>Eukaryota</taxon>
        <taxon>Fungi</taxon>
        <taxon>Dikarya</taxon>
        <taxon>Ascomycota</taxon>
        <taxon>Pezizomycotina</taxon>
        <taxon>Dothideomycetes</taxon>
        <taxon>Dothideomycetidae</taxon>
        <taxon>Mycosphaerellales</taxon>
        <taxon>Mycosphaerellaceae</taxon>
        <taxon>Sphaerulina</taxon>
    </lineage>
</organism>
<evidence type="ECO:0000313" key="2">
    <source>
        <dbReference type="EMBL" id="EMF09925.1"/>
    </source>
</evidence>
<dbReference type="HOGENOM" id="CLU_573865_0_0_1"/>
<protein>
    <submittedName>
        <fullName evidence="2">Uncharacterized protein</fullName>
    </submittedName>
</protein>
<dbReference type="Proteomes" id="UP000016931">
    <property type="component" value="Unassembled WGS sequence"/>
</dbReference>
<dbReference type="RefSeq" id="XP_016758046.1">
    <property type="nucleotide sequence ID" value="XM_016900840.1"/>
</dbReference>
<keyword evidence="3" id="KW-1185">Reference proteome</keyword>
<feature type="region of interest" description="Disordered" evidence="1">
    <location>
        <begin position="1"/>
        <end position="22"/>
    </location>
</feature>
<sequence>MNGPTSRISAKQPSGSVCNPRMGDGIPLCGEMEMRRQSASILKRTRHRKRPPTYTVQLPDGTRVDKIKLNDITDHVSIAELERFEHHQFALEANSVAAVECARPVAARSNSGSPLSSLTSSMFEDSAASRWISAQSPDARRQEACDRSWSREHKNVGILETSPGVYVAPIHPGGIQSSVKWVATRSLISARTIETGVDDQENPEWVAFIAQSGELEVRDTGYRGGGELWGTVDENDNTRGMMSSRRQKDWFLLPLVPAIEESSDLVAVSPVAEVVMGNLAANVEVQRHRLMNPATVNVGADLYLEVGGDGRKLVGSITSVLIDKSVLDSNGCPTWLNRTRGPPPLLIDMFDHKGKVLPGLRTHAAQLEENRILIIDGFWFEADYDTPDVAPEDAFFAALPHLANGYAFEGTIVVAPNQLKNPANKESLINKWKKSGFEVWQEWVEEEAPLVLGRTWTTVDVERDKNCSSSSRLHLA</sequence>
<feature type="compositionally biased region" description="Polar residues" evidence="1">
    <location>
        <begin position="1"/>
        <end position="17"/>
    </location>
</feature>
<dbReference type="EMBL" id="KB456268">
    <property type="protein sequence ID" value="EMF09925.1"/>
    <property type="molecule type" value="Genomic_DNA"/>
</dbReference>
<proteinExistence type="predicted"/>
<name>M3BTE2_SPHMS</name>
<reference evidence="2 3" key="1">
    <citation type="journal article" date="2012" name="PLoS Pathog.">
        <title>Diverse lifestyles and strategies of plant pathogenesis encoded in the genomes of eighteen Dothideomycetes fungi.</title>
        <authorList>
            <person name="Ohm R.A."/>
            <person name="Feau N."/>
            <person name="Henrissat B."/>
            <person name="Schoch C.L."/>
            <person name="Horwitz B.A."/>
            <person name="Barry K.W."/>
            <person name="Condon B.J."/>
            <person name="Copeland A.C."/>
            <person name="Dhillon B."/>
            <person name="Glaser F."/>
            <person name="Hesse C.N."/>
            <person name="Kosti I."/>
            <person name="LaButti K."/>
            <person name="Lindquist E.A."/>
            <person name="Lucas S."/>
            <person name="Salamov A.A."/>
            <person name="Bradshaw R.E."/>
            <person name="Ciuffetti L."/>
            <person name="Hamelin R.C."/>
            <person name="Kema G.H.J."/>
            <person name="Lawrence C."/>
            <person name="Scott J.A."/>
            <person name="Spatafora J.W."/>
            <person name="Turgeon B.G."/>
            <person name="de Wit P.J.G.M."/>
            <person name="Zhong S."/>
            <person name="Goodwin S.B."/>
            <person name="Grigoriev I.V."/>
        </authorList>
    </citation>
    <scope>NUCLEOTIDE SEQUENCE [LARGE SCALE GENOMIC DNA]</scope>
    <source>
        <strain evidence="2 3">SO2202</strain>
    </source>
</reference>
<dbReference type="AlphaFoldDB" id="M3BTE2"/>
<evidence type="ECO:0000256" key="1">
    <source>
        <dbReference type="SAM" id="MobiDB-lite"/>
    </source>
</evidence>
<accession>M3BTE2</accession>
<dbReference type="GeneID" id="27897977"/>
<evidence type="ECO:0000313" key="3">
    <source>
        <dbReference type="Proteomes" id="UP000016931"/>
    </source>
</evidence>